<dbReference type="InterPro" id="IPR011335">
    <property type="entry name" value="Restrct_endonuc-II-like"/>
</dbReference>
<dbReference type="HAMAP" id="MF_00048">
    <property type="entry name" value="UPF0102"/>
    <property type="match status" value="1"/>
</dbReference>
<dbReference type="InterPro" id="IPR011856">
    <property type="entry name" value="tRNA_endonuc-like_dom_sf"/>
</dbReference>
<protein>
    <recommendedName>
        <fullName evidence="2">UPF0102 protein FB468_0981</fullName>
    </recommendedName>
</protein>
<dbReference type="AlphaFoldDB" id="A0A542Y4H1"/>
<reference evidence="3 4" key="1">
    <citation type="submission" date="2019-06" db="EMBL/GenBank/DDBJ databases">
        <title>Sequencing the genomes of 1000 actinobacteria strains.</title>
        <authorList>
            <person name="Klenk H.-P."/>
        </authorList>
    </citation>
    <scope>NUCLEOTIDE SEQUENCE [LARGE SCALE GENOMIC DNA]</scope>
    <source>
        <strain evidence="3 4">DSM 8803</strain>
    </source>
</reference>
<dbReference type="PANTHER" id="PTHR34039">
    <property type="entry name" value="UPF0102 PROTEIN YRAN"/>
    <property type="match status" value="1"/>
</dbReference>
<comment type="caution">
    <text evidence="3">The sequence shown here is derived from an EMBL/GenBank/DDBJ whole genome shotgun (WGS) entry which is preliminary data.</text>
</comment>
<keyword evidence="3" id="KW-0255">Endonuclease</keyword>
<sequence length="152" mass="15910">MNDALHTPNTAAPAAPAVPAVPAAPAAPAAPSGGSHNQRLGSLGERIAERQLVATGLSTLERNWRCRYGELDLIMKDGDTFVAVEVKTRSGTGYGSPLEAITPRKAARLRRLLLEWSTVTGNRARPLRVDAVGVTFGSPGGAPQVTHLRAVA</sequence>
<dbReference type="NCBIfam" id="NF009150">
    <property type="entry name" value="PRK12497.1-3"/>
    <property type="match status" value="1"/>
</dbReference>
<keyword evidence="3" id="KW-0378">Hydrolase</keyword>
<evidence type="ECO:0000313" key="4">
    <source>
        <dbReference type="Proteomes" id="UP000319094"/>
    </source>
</evidence>
<proteinExistence type="inferred from homology"/>
<keyword evidence="4" id="KW-1185">Reference proteome</keyword>
<gene>
    <name evidence="3" type="ORF">FB468_0981</name>
</gene>
<organism evidence="3 4">
    <name type="scientific">Leucobacter komagatae</name>
    <dbReference type="NCBI Taxonomy" id="55969"/>
    <lineage>
        <taxon>Bacteria</taxon>
        <taxon>Bacillati</taxon>
        <taxon>Actinomycetota</taxon>
        <taxon>Actinomycetes</taxon>
        <taxon>Micrococcales</taxon>
        <taxon>Microbacteriaceae</taxon>
        <taxon>Leucobacter</taxon>
    </lineage>
</organism>
<dbReference type="GO" id="GO:0004519">
    <property type="term" value="F:endonuclease activity"/>
    <property type="evidence" value="ECO:0007669"/>
    <property type="project" value="UniProtKB-KW"/>
</dbReference>
<accession>A0A542Y4H1</accession>
<dbReference type="PANTHER" id="PTHR34039:SF1">
    <property type="entry name" value="UPF0102 PROTEIN YRAN"/>
    <property type="match status" value="1"/>
</dbReference>
<dbReference type="RefSeq" id="WP_141886348.1">
    <property type="nucleotide sequence ID" value="NZ_BAAAUY010000005.1"/>
</dbReference>
<name>A0A542Y4H1_9MICO</name>
<evidence type="ECO:0000256" key="2">
    <source>
        <dbReference type="HAMAP-Rule" id="MF_00048"/>
    </source>
</evidence>
<dbReference type="NCBIfam" id="NF009154">
    <property type="entry name" value="PRK12497.3-3"/>
    <property type="match status" value="1"/>
</dbReference>
<dbReference type="OrthoDB" id="9794876at2"/>
<dbReference type="CDD" id="cd20736">
    <property type="entry name" value="PoNe_Nuclease"/>
    <property type="match status" value="1"/>
</dbReference>
<dbReference type="SUPFAM" id="SSF52980">
    <property type="entry name" value="Restriction endonuclease-like"/>
    <property type="match status" value="1"/>
</dbReference>
<keyword evidence="3" id="KW-0540">Nuclease</keyword>
<dbReference type="Pfam" id="PF02021">
    <property type="entry name" value="UPF0102"/>
    <property type="match status" value="1"/>
</dbReference>
<comment type="similarity">
    <text evidence="1 2">Belongs to the UPF0102 family.</text>
</comment>
<dbReference type="InterPro" id="IPR003509">
    <property type="entry name" value="UPF0102_YraN-like"/>
</dbReference>
<dbReference type="GO" id="GO:0003676">
    <property type="term" value="F:nucleic acid binding"/>
    <property type="evidence" value="ECO:0007669"/>
    <property type="project" value="InterPro"/>
</dbReference>
<dbReference type="Gene3D" id="3.40.1350.10">
    <property type="match status" value="1"/>
</dbReference>
<dbReference type="EMBL" id="VFON01000001">
    <property type="protein sequence ID" value="TQL42970.1"/>
    <property type="molecule type" value="Genomic_DNA"/>
</dbReference>
<evidence type="ECO:0000256" key="1">
    <source>
        <dbReference type="ARBA" id="ARBA00006738"/>
    </source>
</evidence>
<evidence type="ECO:0000313" key="3">
    <source>
        <dbReference type="EMBL" id="TQL42970.1"/>
    </source>
</evidence>
<dbReference type="Proteomes" id="UP000319094">
    <property type="component" value="Unassembled WGS sequence"/>
</dbReference>